<dbReference type="PRINTS" id="PR00106">
    <property type="entry name" value="DNAPOLB"/>
</dbReference>
<keyword evidence="11" id="KW-0539">Nucleus</keyword>
<dbReference type="GO" id="GO:0003887">
    <property type="term" value="F:DNA-directed DNA polymerase activity"/>
    <property type="evidence" value="ECO:0007669"/>
    <property type="project" value="UniProtKB-KW"/>
</dbReference>
<dbReference type="InterPro" id="IPR006172">
    <property type="entry name" value="DNA-dir_DNA_pol_B"/>
</dbReference>
<sequence>MAPVGSEGDSLASSRSRRDKKDKAGRSAALEKLRKAKAGEKVSYEVEDVMRVYDEVTEEEYSNRVRDRQDDDWIVDDDGIGYVEDGREVFDDELTEDVLESRNRDRKGVGDSRKTAGGEAKKPVTKSSNIKSMFMASGGKKTVEKDVDLSKDDLLGDILQDLQSETMAATPPLPKKKPTSSAPLNPFSLKPLPKAVGRDVGSQRPSASAAASTAKLGRATGLTVKPGKSHATSQNPPKQEAPSRKPSKREVALPREATGQEETEREDGEGDGTGPGEGGAQAEAAADFDDADFLEAMDEEGPAVDSAAEVKAKKEEPSTSSGYGWDDEGAEALATEETAAPAEGKLPLHRTGGTGGDAGDTAGDTGDTGDVLRFYWIDAHEDPFAQPGVVYLFGKVLVEDSQSYVSCCVTVQNVERCLYLLPRDKRVDVKTGVATDDEPVSMKDVYEEFNSLADKFRIMKFKSRKVEKCYAFEGKDVPVQSEYLEVKYLAQYPAVPADLCGQTFSRVFGSSTSSLERLLVTRGIHGPCWVHVASPQLSARPVSWCRVECLCPRPGLLTALKDGPPPPLVVMALSMKTLPNHRTHQNEVMSVGVLVHQAFPVDKAPPRPPFQSYFSAICKPGDCIFPFNLQDVLKKQSMKMEVFVTERALLGFLLAKIHVTDPDVLVGHDIVGFDLEVLLQRISACKAPHWSKLSRLRRSAMPRLGGRRVVERLATCGRVVCDVKTSARELIRCKSYDLDELVASLLRAKREPFPAESISAAYADSQRLLDMASHTLTDARHALSIMSELNALPLAHQITCIAGNLLSRTLLGGRSERNEFLLLHAFHQRNFICPDKTYGRKNSTAAEEEDEDGERGRGKRKAAYAGGLVLEPKVGFYDKFILLLDFNSLYPSIIQEYNICFTTVCQHTPPGQGADWIPDLPESGLELGVLPTEIRKLVERRKQVKGLMKQADLNPDLYMQYDIRQKALKLTANSMYGCLGFSLSRFYAKPLAALVTLKGREILLHTKELVQKMNLEVIYGDTDSIMINTNSRDLDEVYRLGSKVKAEVNRSYRLLEIDVDGVYRSMLLLKKKKYAALSVERQADGSCTTRQELKGLDIVRRDWCDLAKTCGNYVIGQILSDQSRGDILDKIQSHLEETGRRVADGTVDVKQYHIHKALTKDPQDYPDKRALPHVHVALWVNSQAGKRLRAGDTVTYVVCQDGSGLAASQRAYAPEQLQRLESLRVDTEYYLASQVLPVVSRLCEPMEGVDAQVIAEWLGLDPSQFRASSSSSSSLSVTSSRGAGEDEALLGGVAQGAAERFARCERPCVPCTACGAGPTVDGPFRGSGVHIQPSLLCCASCEASQLASLPALCNRLQMDVRRHVGRYHAGWLLCEDMACRNRTRRLPLTFTQHGPVCPACRRGVLRAEYTEKMLYTQLCFYQHLFDWDCKSLTEVEKKTLKNRKWLEVQKGYGVLHEAAKAAVSLSAYSLVDLGSLFRSLVSL</sequence>
<evidence type="ECO:0000256" key="12">
    <source>
        <dbReference type="RuleBase" id="RU000442"/>
    </source>
</evidence>
<evidence type="ECO:0000256" key="4">
    <source>
        <dbReference type="ARBA" id="ARBA00022695"/>
    </source>
</evidence>
<evidence type="ECO:0000256" key="5">
    <source>
        <dbReference type="ARBA" id="ARBA00022705"/>
    </source>
</evidence>
<keyword evidence="4 12" id="KW-0548">Nucleotidyltransferase</keyword>
<dbReference type="SMART" id="SM00486">
    <property type="entry name" value="POLBc"/>
    <property type="match status" value="1"/>
</dbReference>
<keyword evidence="18" id="KW-1185">Reference proteome</keyword>
<evidence type="ECO:0000256" key="10">
    <source>
        <dbReference type="ARBA" id="ARBA00023125"/>
    </source>
</evidence>
<dbReference type="NCBIfam" id="TIGR00592">
    <property type="entry name" value="pol2"/>
    <property type="match status" value="1"/>
</dbReference>
<dbReference type="PANTHER" id="PTHR45861:SF1">
    <property type="entry name" value="DNA POLYMERASE ALPHA CATALYTIC SUBUNIT"/>
    <property type="match status" value="1"/>
</dbReference>
<dbReference type="InterPro" id="IPR024647">
    <property type="entry name" value="DNA_pol_a_cat_su_N"/>
</dbReference>
<evidence type="ECO:0000259" key="17">
    <source>
        <dbReference type="Pfam" id="PF12254"/>
    </source>
</evidence>
<dbReference type="Gene3D" id="2.40.50.730">
    <property type="match status" value="1"/>
</dbReference>
<evidence type="ECO:0000256" key="8">
    <source>
        <dbReference type="ARBA" id="ARBA00022833"/>
    </source>
</evidence>
<protein>
    <recommendedName>
        <fullName evidence="12">DNA polymerase</fullName>
        <ecNumber evidence="12">2.7.7.7</ecNumber>
    </recommendedName>
</protein>
<dbReference type="Proteomes" id="UP001318040">
    <property type="component" value="Chromosome 67"/>
</dbReference>
<dbReference type="Gene3D" id="1.10.132.60">
    <property type="entry name" value="DNA polymerase family B, C-terminal domain"/>
    <property type="match status" value="1"/>
</dbReference>
<dbReference type="GO" id="GO:0003682">
    <property type="term" value="F:chromatin binding"/>
    <property type="evidence" value="ECO:0007669"/>
    <property type="project" value="TreeGrafter"/>
</dbReference>
<dbReference type="Gene3D" id="3.90.1600.10">
    <property type="entry name" value="Palm domain of DNA polymerase"/>
    <property type="match status" value="1"/>
</dbReference>
<dbReference type="GO" id="GO:0003697">
    <property type="term" value="F:single-stranded DNA binding"/>
    <property type="evidence" value="ECO:0007669"/>
    <property type="project" value="TreeGrafter"/>
</dbReference>
<evidence type="ECO:0000256" key="9">
    <source>
        <dbReference type="ARBA" id="ARBA00022932"/>
    </source>
</evidence>
<feature type="domain" description="Zinc finger DNA-directed DNA polymerase family B alpha" evidence="16">
    <location>
        <begin position="1298"/>
        <end position="1477"/>
    </location>
</feature>
<dbReference type="RefSeq" id="XP_032834502.1">
    <property type="nucleotide sequence ID" value="XM_032978611.1"/>
</dbReference>
<keyword evidence="7" id="KW-0863">Zinc-finger</keyword>
<name>A0AAJ7XHM5_PETMA</name>
<evidence type="ECO:0000256" key="7">
    <source>
        <dbReference type="ARBA" id="ARBA00022771"/>
    </source>
</evidence>
<feature type="region of interest" description="Disordered" evidence="13">
    <location>
        <begin position="301"/>
        <end position="364"/>
    </location>
</feature>
<dbReference type="Pfam" id="PF00136">
    <property type="entry name" value="DNA_pol_B"/>
    <property type="match status" value="1"/>
</dbReference>
<dbReference type="Pfam" id="PF03104">
    <property type="entry name" value="DNA_pol_B_exo1"/>
    <property type="match status" value="1"/>
</dbReference>
<keyword evidence="5 12" id="KW-0235">DNA replication</keyword>
<evidence type="ECO:0000313" key="18">
    <source>
        <dbReference type="Proteomes" id="UP001318040"/>
    </source>
</evidence>
<dbReference type="SUPFAM" id="SSF90234">
    <property type="entry name" value="Zinc finger domain of DNA polymerase-alpha"/>
    <property type="match status" value="1"/>
</dbReference>
<dbReference type="Gene3D" id="1.10.287.690">
    <property type="entry name" value="Helix hairpin bin"/>
    <property type="match status" value="1"/>
</dbReference>
<feature type="domain" description="DNA polymerase alpha catalytic subunit N-terminal" evidence="17">
    <location>
        <begin position="30"/>
        <end position="91"/>
    </location>
</feature>
<evidence type="ECO:0000259" key="16">
    <source>
        <dbReference type="Pfam" id="PF08996"/>
    </source>
</evidence>
<dbReference type="SUPFAM" id="SSF56672">
    <property type="entry name" value="DNA/RNA polymerases"/>
    <property type="match status" value="1"/>
</dbReference>
<organism evidence="18 19">
    <name type="scientific">Petromyzon marinus</name>
    <name type="common">Sea lamprey</name>
    <dbReference type="NCBI Taxonomy" id="7757"/>
    <lineage>
        <taxon>Eukaryota</taxon>
        <taxon>Metazoa</taxon>
        <taxon>Chordata</taxon>
        <taxon>Craniata</taxon>
        <taxon>Vertebrata</taxon>
        <taxon>Cyclostomata</taxon>
        <taxon>Hyperoartia</taxon>
        <taxon>Petromyzontiformes</taxon>
        <taxon>Petromyzontidae</taxon>
        <taxon>Petromyzon</taxon>
    </lineage>
</organism>
<feature type="compositionally biased region" description="Acidic residues" evidence="13">
    <location>
        <begin position="259"/>
        <end position="270"/>
    </location>
</feature>
<dbReference type="Pfam" id="PF08996">
    <property type="entry name" value="zf-DNA_Pol"/>
    <property type="match status" value="1"/>
</dbReference>
<dbReference type="InterPro" id="IPR012337">
    <property type="entry name" value="RNaseH-like_sf"/>
</dbReference>
<dbReference type="InterPro" id="IPR015088">
    <property type="entry name" value="Znf_DNA-dir_DNA_pol_B_alpha"/>
</dbReference>
<gene>
    <name evidence="19" type="primary">POLA1</name>
</gene>
<evidence type="ECO:0000259" key="15">
    <source>
        <dbReference type="Pfam" id="PF03104"/>
    </source>
</evidence>
<dbReference type="GO" id="GO:0006273">
    <property type="term" value="P:lagging strand elongation"/>
    <property type="evidence" value="ECO:0007669"/>
    <property type="project" value="TreeGrafter"/>
</dbReference>
<dbReference type="GO" id="GO:0005658">
    <property type="term" value="C:alpha DNA polymerase:primase complex"/>
    <property type="evidence" value="ECO:0007669"/>
    <property type="project" value="UniProtKB-ARBA"/>
</dbReference>
<dbReference type="InterPro" id="IPR017964">
    <property type="entry name" value="DNA-dir_DNA_pol_B_CS"/>
</dbReference>
<evidence type="ECO:0000256" key="3">
    <source>
        <dbReference type="ARBA" id="ARBA00022679"/>
    </source>
</evidence>
<dbReference type="InterPro" id="IPR036397">
    <property type="entry name" value="RNaseH_sf"/>
</dbReference>
<keyword evidence="6" id="KW-0479">Metal-binding</keyword>
<feature type="compositionally biased region" description="Basic and acidic residues" evidence="13">
    <location>
        <begin position="99"/>
        <end position="122"/>
    </location>
</feature>
<comment type="similarity">
    <text evidence="2 12">Belongs to the DNA polymerase type-B family.</text>
</comment>
<dbReference type="InterPro" id="IPR006133">
    <property type="entry name" value="DNA-dir_DNA_pol_B_exonuc"/>
</dbReference>
<dbReference type="PANTHER" id="PTHR45861">
    <property type="entry name" value="DNA POLYMERASE ALPHA CATALYTIC SUBUNIT"/>
    <property type="match status" value="1"/>
</dbReference>
<dbReference type="FunFam" id="1.10.132.60:FF:000004">
    <property type="entry name" value="DNA polymerase"/>
    <property type="match status" value="1"/>
</dbReference>
<dbReference type="GO" id="GO:0008270">
    <property type="term" value="F:zinc ion binding"/>
    <property type="evidence" value="ECO:0007669"/>
    <property type="project" value="UniProtKB-KW"/>
</dbReference>
<dbReference type="FunFam" id="3.30.420.10:FF:000018">
    <property type="entry name" value="DNA polymerase"/>
    <property type="match status" value="1"/>
</dbReference>
<dbReference type="CTD" id="5422"/>
<dbReference type="FunFam" id="3.90.1600.10:FF:000023">
    <property type="entry name" value="DNA polymerase"/>
    <property type="match status" value="1"/>
</dbReference>
<dbReference type="InterPro" id="IPR043502">
    <property type="entry name" value="DNA/RNA_pol_sf"/>
</dbReference>
<dbReference type="InterPro" id="IPR045846">
    <property type="entry name" value="POLBc_alpha"/>
</dbReference>
<evidence type="ECO:0000313" key="19">
    <source>
        <dbReference type="RefSeq" id="XP_032834502.1"/>
    </source>
</evidence>
<dbReference type="FunFam" id="3.30.70.2820:FF:000001">
    <property type="entry name" value="DNA polymerase"/>
    <property type="match status" value="1"/>
</dbReference>
<keyword evidence="3 12" id="KW-0808">Transferase</keyword>
<dbReference type="Gene3D" id="3.30.70.2820">
    <property type="match status" value="1"/>
</dbReference>
<dbReference type="InterPro" id="IPR038256">
    <property type="entry name" value="Pol_alpha_znc_sf"/>
</dbReference>
<feature type="compositionally biased region" description="Low complexity" evidence="13">
    <location>
        <begin position="331"/>
        <end position="344"/>
    </location>
</feature>
<dbReference type="InterPro" id="IPR042087">
    <property type="entry name" value="DNA_pol_B_thumb"/>
</dbReference>
<keyword evidence="8" id="KW-0862">Zinc</keyword>
<reference evidence="19" key="1">
    <citation type="submission" date="2025-08" db="UniProtKB">
        <authorList>
            <consortium name="RefSeq"/>
        </authorList>
    </citation>
    <scope>IDENTIFICATION</scope>
    <source>
        <tissue evidence="19">Sperm</tissue>
    </source>
</reference>
<dbReference type="CDD" id="cd05532">
    <property type="entry name" value="POLBc_alpha"/>
    <property type="match status" value="1"/>
</dbReference>
<accession>A0AAJ7XHM5</accession>
<evidence type="ECO:0000259" key="14">
    <source>
        <dbReference type="Pfam" id="PF00136"/>
    </source>
</evidence>
<feature type="domain" description="DNA-directed DNA polymerase family B exonuclease" evidence="15">
    <location>
        <begin position="506"/>
        <end position="740"/>
    </location>
</feature>
<dbReference type="GO" id="GO:0006272">
    <property type="term" value="P:leading strand elongation"/>
    <property type="evidence" value="ECO:0007669"/>
    <property type="project" value="TreeGrafter"/>
</dbReference>
<dbReference type="SUPFAM" id="SSF53098">
    <property type="entry name" value="Ribonuclease H-like"/>
    <property type="match status" value="1"/>
</dbReference>
<dbReference type="GO" id="GO:0000166">
    <property type="term" value="F:nucleotide binding"/>
    <property type="evidence" value="ECO:0007669"/>
    <property type="project" value="InterPro"/>
</dbReference>
<evidence type="ECO:0000256" key="2">
    <source>
        <dbReference type="ARBA" id="ARBA00005755"/>
    </source>
</evidence>
<evidence type="ECO:0000256" key="13">
    <source>
        <dbReference type="SAM" id="MobiDB-lite"/>
    </source>
</evidence>
<dbReference type="KEGG" id="pmrn:116956786"/>
<proteinExistence type="inferred from homology"/>
<dbReference type="EC" id="2.7.7.7" evidence="12"/>
<comment type="subcellular location">
    <subcellularLocation>
        <location evidence="1">Nucleus</location>
    </subcellularLocation>
</comment>
<dbReference type="FunFam" id="1.10.287.690:FF:000003">
    <property type="entry name" value="DNA polymerase"/>
    <property type="match status" value="1"/>
</dbReference>
<dbReference type="GO" id="GO:0003688">
    <property type="term" value="F:DNA replication origin binding"/>
    <property type="evidence" value="ECO:0007669"/>
    <property type="project" value="TreeGrafter"/>
</dbReference>
<keyword evidence="9 12" id="KW-0239">DNA-directed DNA polymerase</keyword>
<feature type="region of interest" description="Disordered" evidence="13">
    <location>
        <begin position="91"/>
        <end position="145"/>
    </location>
</feature>
<evidence type="ECO:0000256" key="1">
    <source>
        <dbReference type="ARBA" id="ARBA00004123"/>
    </source>
</evidence>
<dbReference type="GO" id="GO:0033554">
    <property type="term" value="P:cellular response to stress"/>
    <property type="evidence" value="ECO:0007669"/>
    <property type="project" value="UniProtKB-ARBA"/>
</dbReference>
<dbReference type="FunFam" id="3.90.1600.10:FF:000022">
    <property type="entry name" value="DNA polymerase"/>
    <property type="match status" value="1"/>
</dbReference>
<dbReference type="GO" id="GO:1902975">
    <property type="term" value="P:mitotic DNA replication initiation"/>
    <property type="evidence" value="ECO:0007669"/>
    <property type="project" value="InterPro"/>
</dbReference>
<keyword evidence="10 12" id="KW-0238">DNA-binding</keyword>
<feature type="compositionally biased region" description="Basic and acidic residues" evidence="13">
    <location>
        <begin position="19"/>
        <end position="28"/>
    </location>
</feature>
<comment type="catalytic activity">
    <reaction evidence="12">
        <text>DNA(n) + a 2'-deoxyribonucleoside 5'-triphosphate = DNA(n+1) + diphosphate</text>
        <dbReference type="Rhea" id="RHEA:22508"/>
        <dbReference type="Rhea" id="RHEA-COMP:17339"/>
        <dbReference type="Rhea" id="RHEA-COMP:17340"/>
        <dbReference type="ChEBI" id="CHEBI:33019"/>
        <dbReference type="ChEBI" id="CHEBI:61560"/>
        <dbReference type="ChEBI" id="CHEBI:173112"/>
        <dbReference type="EC" id="2.7.7.7"/>
    </reaction>
</comment>
<dbReference type="CDD" id="cd05776">
    <property type="entry name" value="DNA_polB_alpha_exo"/>
    <property type="match status" value="1"/>
</dbReference>
<dbReference type="Pfam" id="PF12254">
    <property type="entry name" value="DNA_pol_alpha_N"/>
    <property type="match status" value="1"/>
</dbReference>
<evidence type="ECO:0000256" key="11">
    <source>
        <dbReference type="ARBA" id="ARBA00023242"/>
    </source>
</evidence>
<dbReference type="InterPro" id="IPR023211">
    <property type="entry name" value="DNA_pol_palm_dom_sf"/>
</dbReference>
<dbReference type="PROSITE" id="PS00116">
    <property type="entry name" value="DNA_POLYMERASE_B"/>
    <property type="match status" value="1"/>
</dbReference>
<dbReference type="InterPro" id="IPR006134">
    <property type="entry name" value="DNA-dir_DNA_pol_B_multi_dom"/>
</dbReference>
<feature type="domain" description="DNA-directed DNA polymerase family B multifunctional" evidence="14">
    <location>
        <begin position="806"/>
        <end position="1245"/>
    </location>
</feature>
<dbReference type="Gene3D" id="3.30.420.10">
    <property type="entry name" value="Ribonuclease H-like superfamily/Ribonuclease H"/>
    <property type="match status" value="1"/>
</dbReference>
<dbReference type="Gene3D" id="1.10.3200.20">
    <property type="entry name" value="DNA Polymerase alpha, zinc finger"/>
    <property type="match status" value="1"/>
</dbReference>
<feature type="compositionally biased region" description="Basic and acidic residues" evidence="13">
    <location>
        <begin position="308"/>
        <end position="317"/>
    </location>
</feature>
<evidence type="ECO:0000256" key="6">
    <source>
        <dbReference type="ARBA" id="ARBA00022723"/>
    </source>
</evidence>
<feature type="region of interest" description="Disordered" evidence="13">
    <location>
        <begin position="162"/>
        <end position="288"/>
    </location>
</feature>
<feature type="region of interest" description="Disordered" evidence="13">
    <location>
        <begin position="1"/>
        <end position="28"/>
    </location>
</feature>